<feature type="transmembrane region" description="Helical" evidence="1">
    <location>
        <begin position="17"/>
        <end position="33"/>
    </location>
</feature>
<reference evidence="2 3" key="1">
    <citation type="submission" date="2019-06" db="EMBL/GenBank/DDBJ databases">
        <title>Genomic Encyclopedia of Type Strains, Phase IV (KMG-V): Genome sequencing to study the core and pangenomes of soil and plant-associated prokaryotes.</title>
        <authorList>
            <person name="Whitman W."/>
        </authorList>
    </citation>
    <scope>NUCLEOTIDE SEQUENCE [LARGE SCALE GENOMIC DNA]</scope>
    <source>
        <strain evidence="2 3">BR 510</strain>
    </source>
</reference>
<keyword evidence="1" id="KW-1133">Transmembrane helix</keyword>
<dbReference type="EMBL" id="VITK01000006">
    <property type="protein sequence ID" value="TWA97529.1"/>
    <property type="molecule type" value="Genomic_DNA"/>
</dbReference>
<evidence type="ECO:0008006" key="4">
    <source>
        <dbReference type="Google" id="ProtNLM"/>
    </source>
</evidence>
<dbReference type="AlphaFoldDB" id="A0A560DK92"/>
<dbReference type="RefSeq" id="WP_145666621.1">
    <property type="nucleotide sequence ID" value="NZ_VITK01000006.1"/>
</dbReference>
<evidence type="ECO:0000256" key="1">
    <source>
        <dbReference type="SAM" id="Phobius"/>
    </source>
</evidence>
<keyword evidence="3" id="KW-1185">Reference proteome</keyword>
<feature type="transmembrane region" description="Helical" evidence="1">
    <location>
        <begin position="119"/>
        <end position="146"/>
    </location>
</feature>
<feature type="transmembrane region" description="Helical" evidence="1">
    <location>
        <begin position="85"/>
        <end position="107"/>
    </location>
</feature>
<keyword evidence="1" id="KW-0472">Membrane</keyword>
<accession>A0A560DK92</accession>
<evidence type="ECO:0000313" key="2">
    <source>
        <dbReference type="EMBL" id="TWA97529.1"/>
    </source>
</evidence>
<evidence type="ECO:0000313" key="3">
    <source>
        <dbReference type="Proteomes" id="UP000319949"/>
    </source>
</evidence>
<dbReference type="Proteomes" id="UP000319949">
    <property type="component" value="Unassembled WGS sequence"/>
</dbReference>
<gene>
    <name evidence="2" type="ORF">FBZ96_106588</name>
</gene>
<name>A0A560DK92_9BRAD</name>
<comment type="caution">
    <text evidence="2">The sequence shown here is derived from an EMBL/GenBank/DDBJ whole genome shotgun (WGS) entry which is preliminary data.</text>
</comment>
<protein>
    <recommendedName>
        <fullName evidence="4">Yip1 domain-containing protein</fullName>
    </recommendedName>
</protein>
<keyword evidence="1" id="KW-0812">Transmembrane</keyword>
<feature type="transmembrane region" description="Helical" evidence="1">
    <location>
        <begin position="53"/>
        <end position="73"/>
    </location>
</feature>
<sequence>MDLEKITKFAESYGRDYILMVLGILWGAPAAYVGASSSEVSTEADRNPLDPRLLSFAVISILAGMLIYATAIGEDLKLSEISLPSLLLIIPMWMFTAAVMHPIARLFGSDRGYLDTFAVCLRVMPTAFMLSSVICLIASLLVLPYFPELKSILHTAGTFLVFQLMILIVYFPLAMKRIHQTGAACQFFMAIAILLVVGTINGLYMAKNEPDVASTARVIKAGKPVAITGSQESAIR</sequence>
<feature type="transmembrane region" description="Helical" evidence="1">
    <location>
        <begin position="183"/>
        <end position="204"/>
    </location>
</feature>
<feature type="transmembrane region" description="Helical" evidence="1">
    <location>
        <begin position="152"/>
        <end position="171"/>
    </location>
</feature>
<proteinExistence type="predicted"/>
<organism evidence="2 3">
    <name type="scientific">Bradyrhizobium stylosanthis</name>
    <dbReference type="NCBI Taxonomy" id="1803665"/>
    <lineage>
        <taxon>Bacteria</taxon>
        <taxon>Pseudomonadati</taxon>
        <taxon>Pseudomonadota</taxon>
        <taxon>Alphaproteobacteria</taxon>
        <taxon>Hyphomicrobiales</taxon>
        <taxon>Nitrobacteraceae</taxon>
        <taxon>Bradyrhizobium</taxon>
    </lineage>
</organism>